<dbReference type="InterPro" id="IPR010148">
    <property type="entry name" value="CRISPR-assoc_prot_CT1975"/>
</dbReference>
<dbReference type="Proteomes" id="UP000068210">
    <property type="component" value="Chromosome"/>
</dbReference>
<proteinExistence type="predicted"/>
<dbReference type="HOGENOM" id="CLU_044824_1_0_6"/>
<gene>
    <name evidence="1" type="ORF">Achr_14830</name>
</gene>
<keyword evidence="2" id="KW-1185">Reference proteome</keyword>
<reference evidence="1 2" key="1">
    <citation type="journal article" date="2015" name="PLoS ONE">
        <title>Azotobacter Genomes: The Genome of Azotobacter chroococcum NCIMB 8003 (ATCC 4412).</title>
        <authorList>
            <person name="Robson R.L."/>
            <person name="Jones R."/>
            <person name="Robson R.M."/>
            <person name="Schwartz A."/>
            <person name="Richardson T.H."/>
        </authorList>
    </citation>
    <scope>NUCLEOTIDE SEQUENCE [LARGE SCALE GENOMIC DNA]</scope>
    <source>
        <strain evidence="1 2">NCIMB 8003</strain>
    </source>
</reference>
<evidence type="ECO:0000313" key="2">
    <source>
        <dbReference type="Proteomes" id="UP000068210"/>
    </source>
</evidence>
<protein>
    <submittedName>
        <fullName evidence="1">CRISPR-associated protein Cas7/Cse4/CasC, subtype I-E/ECOLI</fullName>
    </submittedName>
</protein>
<evidence type="ECO:0000313" key="1">
    <source>
        <dbReference type="EMBL" id="AJE20948.1"/>
    </source>
</evidence>
<dbReference type="STRING" id="1328314.Achr_14830"/>
<dbReference type="RefSeq" id="WP_039803209.1">
    <property type="nucleotide sequence ID" value="NZ_CP010415.1"/>
</dbReference>
<organism evidence="1 2">
    <name type="scientific">Azotobacter chroococcum NCIMB 8003</name>
    <dbReference type="NCBI Taxonomy" id="1328314"/>
    <lineage>
        <taxon>Bacteria</taxon>
        <taxon>Pseudomonadati</taxon>
        <taxon>Pseudomonadota</taxon>
        <taxon>Gammaproteobacteria</taxon>
        <taxon>Pseudomonadales</taxon>
        <taxon>Pseudomonadaceae</taxon>
        <taxon>Azotobacter</taxon>
    </lineage>
</organism>
<dbReference type="KEGG" id="acx:Achr_14830"/>
<dbReference type="AlphaFoldDB" id="A0A0C4WHG4"/>
<dbReference type="NCBIfam" id="TIGR01869">
    <property type="entry name" value="casC_Cse4"/>
    <property type="match status" value="1"/>
</dbReference>
<dbReference type="Pfam" id="PF09344">
    <property type="entry name" value="Cas_CT1975"/>
    <property type="match status" value="1"/>
</dbReference>
<dbReference type="EMBL" id="CP010415">
    <property type="protein sequence ID" value="AJE20948.1"/>
    <property type="molecule type" value="Genomic_DNA"/>
</dbReference>
<name>A0A0C4WHG4_9GAMM</name>
<sequence length="380" mass="41121">MSLFIEFHLIQNFAPSNLNRDDTGAPKDALFGGHRRARVSSQCFKRAIRLAAREHELVAPEFRGVRTRKLQALLLERLAGRDPLEAAGKIESALAAAGLKLKDDGKTEYLLFLGEAEIAGFAELIEQHWDELAASPAGDGKKGKKEARASAPAEVVKKAKALLDGGKAVDVALFGRMLADLPEVNREAACQVAHAISTHRVEREFDYFTAVDDKGGPGETGAGMIGQVEFNSATLYRYAVVDARKLLGNLQGDRELTLAALEAFTQAMVRAIPSGKQNSFAAHNLPGFVGVCLRHGGPLSLANAFEKPVSPRADSSLSSQSVERLAGHEDRLAAVYADGRDQWAYLDLSEAWPAQKGWRAANLNELAAWVREQAASRLEA</sequence>
<accession>A0A0C4WHG4</accession>